<dbReference type="SUPFAM" id="SSF53649">
    <property type="entry name" value="Alkaline phosphatase-like"/>
    <property type="match status" value="1"/>
</dbReference>
<dbReference type="PANTHER" id="PTHR10151">
    <property type="entry name" value="ECTONUCLEOTIDE PYROPHOSPHATASE/PHOSPHODIESTERASE"/>
    <property type="match status" value="1"/>
</dbReference>
<dbReference type="STRING" id="237018.SAMN04489723_107101"/>
<organism evidence="2 3">
    <name type="scientific">Algoriphagus aquimarinus</name>
    <dbReference type="NCBI Taxonomy" id="237018"/>
    <lineage>
        <taxon>Bacteria</taxon>
        <taxon>Pseudomonadati</taxon>
        <taxon>Bacteroidota</taxon>
        <taxon>Cytophagia</taxon>
        <taxon>Cytophagales</taxon>
        <taxon>Cyclobacteriaceae</taxon>
        <taxon>Algoriphagus</taxon>
    </lineage>
</organism>
<dbReference type="PANTHER" id="PTHR10151:SF120">
    <property type="entry name" value="BIS(5'-ADENOSYL)-TRIPHOSPHATASE"/>
    <property type="match status" value="1"/>
</dbReference>
<keyword evidence="1" id="KW-0732">Signal</keyword>
<dbReference type="Proteomes" id="UP000198790">
    <property type="component" value="Unassembled WGS sequence"/>
</dbReference>
<feature type="signal peptide" evidence="1">
    <location>
        <begin position="1"/>
        <end position="19"/>
    </location>
</feature>
<dbReference type="EMBL" id="FOKK01000007">
    <property type="protein sequence ID" value="SFB31663.1"/>
    <property type="molecule type" value="Genomic_DNA"/>
</dbReference>
<reference evidence="2 3" key="1">
    <citation type="submission" date="2016-10" db="EMBL/GenBank/DDBJ databases">
        <authorList>
            <person name="de Groot N.N."/>
        </authorList>
    </citation>
    <scope>NUCLEOTIDE SEQUENCE [LARGE SCALE GENOMIC DNA]</scope>
    <source>
        <strain evidence="2 3">DSM 23399</strain>
    </source>
</reference>
<evidence type="ECO:0000313" key="3">
    <source>
        <dbReference type="Proteomes" id="UP000198790"/>
    </source>
</evidence>
<dbReference type="InterPro" id="IPR017850">
    <property type="entry name" value="Alkaline_phosphatase_core_sf"/>
</dbReference>
<dbReference type="CDD" id="cd00016">
    <property type="entry name" value="ALP_like"/>
    <property type="match status" value="1"/>
</dbReference>
<evidence type="ECO:0000256" key="1">
    <source>
        <dbReference type="SAM" id="SignalP"/>
    </source>
</evidence>
<dbReference type="AlphaFoldDB" id="A0A1I1A5G4"/>
<feature type="chain" id="PRO_5011446636" evidence="1">
    <location>
        <begin position="20"/>
        <end position="302"/>
    </location>
</feature>
<sequence>MLNFSMKRLFILCLFLVFAFQNEGISQVKNAKHVILIGFDGLGSYAIPKATMPNLKKLMESGSHTLEARTVLPSSSAVNWASMLMGAGPTAHGFTEWGSKTPEIPPYEITKYGLFPSIFSVIRDQKPTAKTAAIYTWDGIGYLIEKDAIDLVYNGEKEELNIAKAIEVIQEGETTFMFLHLSEPDGVGHNIGHDTPEYYKELEAVDIKIGKLVAAVAAAGLADETIIMLSSDHGGVEKGHGGKSLEEIYIPWVISGPGVKVNHEINDLIMTYDTGATIAWILGLDMPKSWGGKPVEDSFQSF</sequence>
<dbReference type="InterPro" id="IPR002591">
    <property type="entry name" value="Phosphodiest/P_Trfase"/>
</dbReference>
<evidence type="ECO:0000313" key="2">
    <source>
        <dbReference type="EMBL" id="SFB31663.1"/>
    </source>
</evidence>
<gene>
    <name evidence="2" type="ORF">SAMN04489723_107101</name>
</gene>
<proteinExistence type="predicted"/>
<keyword evidence="3" id="KW-1185">Reference proteome</keyword>
<dbReference type="Gene3D" id="3.40.720.10">
    <property type="entry name" value="Alkaline Phosphatase, subunit A"/>
    <property type="match status" value="1"/>
</dbReference>
<accession>A0A1I1A5G4</accession>
<dbReference type="GO" id="GO:0016787">
    <property type="term" value="F:hydrolase activity"/>
    <property type="evidence" value="ECO:0007669"/>
    <property type="project" value="UniProtKB-ARBA"/>
</dbReference>
<protein>
    <submittedName>
        <fullName evidence="2">Type I phosphodiesterase / nucleotide pyrophosphatase</fullName>
    </submittedName>
</protein>
<dbReference type="Pfam" id="PF01663">
    <property type="entry name" value="Phosphodiest"/>
    <property type="match status" value="1"/>
</dbReference>
<name>A0A1I1A5G4_9BACT</name>